<dbReference type="Proteomes" id="UP000198733">
    <property type="component" value="Unassembled WGS sequence"/>
</dbReference>
<evidence type="ECO:0000313" key="2">
    <source>
        <dbReference type="Proteomes" id="UP000198733"/>
    </source>
</evidence>
<keyword evidence="2" id="KW-1185">Reference proteome</keyword>
<sequence length="92" mass="10610">MKPNLQEYLKQNQEKGIFHHVLSATDNSDNVLIYIHPSDADGETLDFEVKENELTQLHVSEEDDVRKVVNNIIDGLSLEELKRLANRFGLNY</sequence>
<protein>
    <submittedName>
        <fullName evidence="1">Uncharacterized protein</fullName>
    </submittedName>
</protein>
<comment type="caution">
    <text evidence="1">The sequence shown here is derived from an EMBL/GenBank/DDBJ whole genome shotgun (WGS) entry which is preliminary data.</text>
</comment>
<dbReference type="RefSeq" id="WP_092503971.1">
    <property type="nucleotide sequence ID" value="NZ_FOEH01000002.1"/>
</dbReference>
<evidence type="ECO:0000313" key="1">
    <source>
        <dbReference type="EMBL" id="SEQ23340.1"/>
    </source>
</evidence>
<dbReference type="EMBL" id="FOEH01000002">
    <property type="protein sequence ID" value="SEQ23340.1"/>
    <property type="molecule type" value="Genomic_DNA"/>
</dbReference>
<name>A0A1H9ECA4_9BACI</name>
<accession>A0A1H9ECA4</accession>
<reference evidence="1 2" key="1">
    <citation type="submission" date="2016-10" db="EMBL/GenBank/DDBJ databases">
        <authorList>
            <person name="Varghese N."/>
            <person name="Submissions S."/>
        </authorList>
    </citation>
    <scope>NUCLEOTIDE SEQUENCE [LARGE SCALE GENOMIC DNA]</scope>
    <source>
        <strain evidence="1 2">CGMCC 1.7734</strain>
    </source>
</reference>
<organism evidence="1 2">
    <name type="scientific">Virgibacillus subterraneus</name>
    <dbReference type="NCBI Taxonomy" id="621109"/>
    <lineage>
        <taxon>Bacteria</taxon>
        <taxon>Bacillati</taxon>
        <taxon>Bacillota</taxon>
        <taxon>Bacilli</taxon>
        <taxon>Bacillales</taxon>
        <taxon>Bacillaceae</taxon>
        <taxon>Virgibacillus</taxon>
    </lineage>
</organism>
<proteinExistence type="predicted"/>
<gene>
    <name evidence="1" type="ORF">SAMN05216232_1980</name>
</gene>